<feature type="domain" description="Cytochrome c" evidence="5">
    <location>
        <begin position="64"/>
        <end position="155"/>
    </location>
</feature>
<comment type="caution">
    <text evidence="6">The sequence shown here is derived from an EMBL/GenBank/DDBJ whole genome shotgun (WGS) entry which is preliminary data.</text>
</comment>
<organism evidence="6 7">
    <name type="scientific">Nibribacter koreensis</name>
    <dbReference type="NCBI Taxonomy" id="1084519"/>
    <lineage>
        <taxon>Bacteria</taxon>
        <taxon>Pseudomonadati</taxon>
        <taxon>Bacteroidota</taxon>
        <taxon>Cytophagia</taxon>
        <taxon>Cytophagales</taxon>
        <taxon>Hymenobacteraceae</taxon>
        <taxon>Nibribacter</taxon>
    </lineage>
</organism>
<dbReference type="Gene3D" id="1.10.760.10">
    <property type="entry name" value="Cytochrome c-like domain"/>
    <property type="match status" value="1"/>
</dbReference>
<evidence type="ECO:0000256" key="3">
    <source>
        <dbReference type="ARBA" id="ARBA00023004"/>
    </source>
</evidence>
<evidence type="ECO:0000256" key="2">
    <source>
        <dbReference type="ARBA" id="ARBA00022723"/>
    </source>
</evidence>
<reference evidence="7" key="1">
    <citation type="journal article" date="2019" name="Int. J. Syst. Evol. Microbiol.">
        <title>The Global Catalogue of Microorganisms (GCM) 10K type strain sequencing project: providing services to taxonomists for standard genome sequencing and annotation.</title>
        <authorList>
            <consortium name="The Broad Institute Genomics Platform"/>
            <consortium name="The Broad Institute Genome Sequencing Center for Infectious Disease"/>
            <person name="Wu L."/>
            <person name="Ma J."/>
        </authorList>
    </citation>
    <scope>NUCLEOTIDE SEQUENCE [LARGE SCALE GENOMIC DNA]</scope>
    <source>
        <strain evidence="7">JCM 17917</strain>
    </source>
</reference>
<dbReference type="SUPFAM" id="SSF46626">
    <property type="entry name" value="Cytochrome c"/>
    <property type="match status" value="1"/>
</dbReference>
<keyword evidence="3 4" id="KW-0408">Iron</keyword>
<gene>
    <name evidence="6" type="ORF">GCM10023183_07320</name>
</gene>
<accession>A0ABP8FA30</accession>
<evidence type="ECO:0000256" key="1">
    <source>
        <dbReference type="ARBA" id="ARBA00022617"/>
    </source>
</evidence>
<dbReference type="Pfam" id="PF00034">
    <property type="entry name" value="Cytochrom_C"/>
    <property type="match status" value="1"/>
</dbReference>
<keyword evidence="7" id="KW-1185">Reference proteome</keyword>
<dbReference type="Proteomes" id="UP001501844">
    <property type="component" value="Unassembled WGS sequence"/>
</dbReference>
<keyword evidence="2 4" id="KW-0479">Metal-binding</keyword>
<dbReference type="InterPro" id="IPR036909">
    <property type="entry name" value="Cyt_c-like_dom_sf"/>
</dbReference>
<dbReference type="InterPro" id="IPR009056">
    <property type="entry name" value="Cyt_c-like_dom"/>
</dbReference>
<proteinExistence type="predicted"/>
<keyword evidence="1 4" id="KW-0349">Heme</keyword>
<protein>
    <recommendedName>
        <fullName evidence="5">Cytochrome c domain-containing protein</fullName>
    </recommendedName>
</protein>
<name>A0ABP8FA30_9BACT</name>
<dbReference type="EMBL" id="BAABGX010000001">
    <property type="protein sequence ID" value="GAA4298763.1"/>
    <property type="molecule type" value="Genomic_DNA"/>
</dbReference>
<evidence type="ECO:0000256" key="4">
    <source>
        <dbReference type="PROSITE-ProRule" id="PRU00433"/>
    </source>
</evidence>
<evidence type="ECO:0000313" key="7">
    <source>
        <dbReference type="Proteomes" id="UP001501844"/>
    </source>
</evidence>
<evidence type="ECO:0000313" key="6">
    <source>
        <dbReference type="EMBL" id="GAA4298763.1"/>
    </source>
</evidence>
<dbReference type="PROSITE" id="PS51007">
    <property type="entry name" value="CYTC"/>
    <property type="match status" value="1"/>
</dbReference>
<dbReference type="RefSeq" id="WP_345162448.1">
    <property type="nucleotide sequence ID" value="NZ_BAABGX010000001.1"/>
</dbReference>
<evidence type="ECO:0000259" key="5">
    <source>
        <dbReference type="PROSITE" id="PS51007"/>
    </source>
</evidence>
<sequence>MLKKKLTLAAWLLNFTVFALTALIVSLAYQVVTNTEGFTGENEAWCGTVAEKPFYDVLYVEEVLHNATGRTLFKNNCEPCHAFHEVVVGPPLHGIMDRHSREWVYEFVLNSTEMIEKKDSSSVAIYEKYARQQMPSFTLSKQELDSLFDYINAQPDFPAFPIE</sequence>